<keyword evidence="7" id="KW-0949">S-adenosyl-L-methionine</keyword>
<keyword evidence="5 8" id="KW-0489">Methyltransferase</keyword>
<dbReference type="PANTHER" id="PTHR11579:SF0">
    <property type="entry name" value="PROTEIN-L-ISOASPARTATE(D-ASPARTATE) O-METHYLTRANSFERASE"/>
    <property type="match status" value="1"/>
</dbReference>
<evidence type="ECO:0000256" key="5">
    <source>
        <dbReference type="ARBA" id="ARBA00022603"/>
    </source>
</evidence>
<organism evidence="8">
    <name type="scientific">bioreactor metagenome</name>
    <dbReference type="NCBI Taxonomy" id="1076179"/>
    <lineage>
        <taxon>unclassified sequences</taxon>
        <taxon>metagenomes</taxon>
        <taxon>ecological metagenomes</taxon>
    </lineage>
</organism>
<evidence type="ECO:0000256" key="7">
    <source>
        <dbReference type="ARBA" id="ARBA00022691"/>
    </source>
</evidence>
<dbReference type="InterPro" id="IPR000682">
    <property type="entry name" value="PCMT"/>
</dbReference>
<dbReference type="Pfam" id="PF01135">
    <property type="entry name" value="PCMT"/>
    <property type="match status" value="1"/>
</dbReference>
<accession>A0A645BMH6</accession>
<proteinExistence type="inferred from homology"/>
<dbReference type="NCBIfam" id="NF001453">
    <property type="entry name" value="PRK00312.1"/>
    <property type="match status" value="1"/>
</dbReference>
<reference evidence="8" key="1">
    <citation type="submission" date="2019-08" db="EMBL/GenBank/DDBJ databases">
        <authorList>
            <person name="Kucharzyk K."/>
            <person name="Murdoch R.W."/>
            <person name="Higgins S."/>
            <person name="Loffler F."/>
        </authorList>
    </citation>
    <scope>NUCLEOTIDE SEQUENCE</scope>
</reference>
<protein>
    <recommendedName>
        <fullName evidence="3">protein-L-isoaspartate(D-aspartate) O-methyltransferase</fullName>
        <ecNumber evidence="3">2.1.1.77</ecNumber>
    </recommendedName>
</protein>
<dbReference type="AlphaFoldDB" id="A0A645BMH6"/>
<dbReference type="PANTHER" id="PTHR11579">
    <property type="entry name" value="PROTEIN-L-ISOASPARTATE O-METHYLTRANSFERASE"/>
    <property type="match status" value="1"/>
</dbReference>
<dbReference type="CDD" id="cd02440">
    <property type="entry name" value="AdoMet_MTases"/>
    <property type="match status" value="1"/>
</dbReference>
<evidence type="ECO:0000256" key="2">
    <source>
        <dbReference type="ARBA" id="ARBA00005369"/>
    </source>
</evidence>
<name>A0A645BMH6_9ZZZZ</name>
<comment type="caution">
    <text evidence="8">The sequence shown here is derived from an EMBL/GenBank/DDBJ whole genome shotgun (WGS) entry which is preliminary data.</text>
</comment>
<dbReference type="SUPFAM" id="SSF53335">
    <property type="entry name" value="S-adenosyl-L-methionine-dependent methyltransferases"/>
    <property type="match status" value="1"/>
</dbReference>
<evidence type="ECO:0000256" key="4">
    <source>
        <dbReference type="ARBA" id="ARBA00022490"/>
    </source>
</evidence>
<keyword evidence="6 8" id="KW-0808">Transferase</keyword>
<comment type="similarity">
    <text evidence="2">Belongs to the methyltransferase superfamily. L-isoaspartyl/D-aspartyl protein methyltransferase family.</text>
</comment>
<dbReference type="GO" id="GO:0005737">
    <property type="term" value="C:cytoplasm"/>
    <property type="evidence" value="ECO:0007669"/>
    <property type="project" value="UniProtKB-SubCell"/>
</dbReference>
<dbReference type="GO" id="GO:0004719">
    <property type="term" value="F:protein-L-isoaspartate (D-aspartate) O-methyltransferase activity"/>
    <property type="evidence" value="ECO:0007669"/>
    <property type="project" value="UniProtKB-EC"/>
</dbReference>
<dbReference type="EMBL" id="VSSQ01019161">
    <property type="protein sequence ID" value="MPM62994.1"/>
    <property type="molecule type" value="Genomic_DNA"/>
</dbReference>
<evidence type="ECO:0000256" key="6">
    <source>
        <dbReference type="ARBA" id="ARBA00022679"/>
    </source>
</evidence>
<keyword evidence="4" id="KW-0963">Cytoplasm</keyword>
<evidence type="ECO:0000256" key="1">
    <source>
        <dbReference type="ARBA" id="ARBA00004496"/>
    </source>
</evidence>
<dbReference type="NCBIfam" id="TIGR00080">
    <property type="entry name" value="pimt"/>
    <property type="match status" value="1"/>
</dbReference>
<dbReference type="InterPro" id="IPR029063">
    <property type="entry name" value="SAM-dependent_MTases_sf"/>
</dbReference>
<evidence type="ECO:0000256" key="3">
    <source>
        <dbReference type="ARBA" id="ARBA00011890"/>
    </source>
</evidence>
<dbReference type="Gene3D" id="3.40.50.150">
    <property type="entry name" value="Vaccinia Virus protein VP39"/>
    <property type="match status" value="1"/>
</dbReference>
<dbReference type="EC" id="2.1.1.77" evidence="3"/>
<comment type="subcellular location">
    <subcellularLocation>
        <location evidence="1">Cytoplasm</location>
    </subcellularLocation>
</comment>
<evidence type="ECO:0000313" key="8">
    <source>
        <dbReference type="EMBL" id="MPM62994.1"/>
    </source>
</evidence>
<sequence length="215" mass="24133">MLDSLQHKGRRKKLLAQLSQKFDFDPKVIEAMQRVPRHMFVDFGLDHLAYLDKPLPIGARQTISQPYTVAMQSQLLWERVGKFEKVLEIGTGCGYQTAVLAELGYRVFSIERQRSLFVQAQKNLVRLEYHSPLLFYGDGFAGQPNFAPFKGILITCGAPGIPQALLLQMAVGGRMVVPVGEGTQKMVVIDRVSASEFEQSEHGDYKFVPMLEGTE</sequence>
<dbReference type="GO" id="GO:0032259">
    <property type="term" value="P:methylation"/>
    <property type="evidence" value="ECO:0007669"/>
    <property type="project" value="UniProtKB-KW"/>
</dbReference>
<gene>
    <name evidence="8" type="primary">pcm_17</name>
    <name evidence="8" type="ORF">SDC9_109872</name>
</gene>